<evidence type="ECO:0000256" key="9">
    <source>
        <dbReference type="ARBA" id="ARBA00023214"/>
    </source>
</evidence>
<keyword evidence="8 11" id="KW-0472">Membrane</keyword>
<evidence type="ECO:0000259" key="13">
    <source>
        <dbReference type="PROSITE" id="PS51371"/>
    </source>
</evidence>
<dbReference type="OrthoDB" id="428525at2759"/>
<evidence type="ECO:0000256" key="5">
    <source>
        <dbReference type="ARBA" id="ARBA00022989"/>
    </source>
</evidence>
<gene>
    <name evidence="14" type="ORF">BWQ96_01947</name>
</gene>
<feature type="region of interest" description="Disordered" evidence="12">
    <location>
        <begin position="700"/>
        <end position="743"/>
    </location>
</feature>
<dbReference type="AlphaFoldDB" id="A0A2V3J1J4"/>
<dbReference type="InterPro" id="IPR001807">
    <property type="entry name" value="ClC"/>
</dbReference>
<sequence length="894" mass="96704">MAQAPESGIYSLSYAAFFAPRTHKFETVDFRLPASPANVASYFPTSSKQRTLQLRLAGLLGISVGIVFAVVGFVVDQLTKGLTIGLYTATERVFNVANFWLAVLVHVALSVLFVLIASLMVVYVAPLGAGSGIPELKSYLNGVRVPGFLAMNSFFVKAIGIAFSISGGLICGKQGPMIHAGAILGAGMSQAASSRCSWRLNSSLFRIFRTESWKRDFAAVGAAVGVAVAFGSPMGAWMWVYEEACTHWNWDLGIITLGGCLVGSAVVRVLNYLASGLPGSGFTDFTLNEIGKLAPFLEGSTFQLKDFPVYVTIGIIGGVVGAILPIINKYITLFRYSRVTQPTRRLIESGFIALLTALLRIVIPYIANDCQDVDPELQGVLDSAPFSDFSRFHCEEGQYSPWASLMYNPSDSVVRAVMFTPGSGHFPAAAVATAVAFYFVFIIWTYGVAVPAGVFFPGVLLGSVYGRLVAIAVKAIFPTRTDLSSRGIAFVGAVSALAGFTRTISVSVIALEAVGGYNGAYAAVLVAIIAKLTADFLYSQGIYDLHIALKGIPFLSSGVPDLESYLQLRLSDVMQSKVIGVRRYARISGLLRMLATNQHHSFPVFLKLIPTTSSSSRDFAAAAQSSNGVGIRPPRGLSSSTDSLITSQLELMEAHNIKKLVPVTTIITPDHAGLQATIFDEGTTRLVTLTDQKEVLDYRTYDHRDRSSRGSGIQDVQDSSRREDPSSGDASAQSLRKSSVNTSSNAAPQFELVGVIDRVTLIALLKHECENHERETSGNDDIEDRVTREELDSAWPNSSLMKNDGENVIIDRVRRLNVLDRVIDLKQHINPDPLLMSDRALPSTAYSLFRRTGARHILVANMRSGRVCGVITRKDILPESVQEALNRIHGVKVS</sequence>
<dbReference type="PROSITE" id="PS51371">
    <property type="entry name" value="CBS"/>
    <property type="match status" value="1"/>
</dbReference>
<evidence type="ECO:0000256" key="4">
    <source>
        <dbReference type="ARBA" id="ARBA00022737"/>
    </source>
</evidence>
<dbReference type="InterPro" id="IPR046342">
    <property type="entry name" value="CBS_dom_sf"/>
</dbReference>
<dbReference type="Proteomes" id="UP000247409">
    <property type="component" value="Unassembled WGS sequence"/>
</dbReference>
<dbReference type="Pfam" id="PF00654">
    <property type="entry name" value="Voltage_CLC"/>
    <property type="match status" value="1"/>
</dbReference>
<keyword evidence="9 11" id="KW-0868">Chloride</keyword>
<dbReference type="InterPro" id="IPR051280">
    <property type="entry name" value="Cl-channel/antiporter"/>
</dbReference>
<feature type="transmembrane region" description="Helical" evidence="11">
    <location>
        <begin position="455"/>
        <end position="477"/>
    </location>
</feature>
<keyword evidence="4" id="KW-0677">Repeat</keyword>
<evidence type="ECO:0000256" key="11">
    <source>
        <dbReference type="RuleBase" id="RU361221"/>
    </source>
</evidence>
<reference evidence="14 15" key="1">
    <citation type="journal article" date="2018" name="Mol. Biol. Evol.">
        <title>Analysis of the draft genome of the red seaweed Gracilariopsis chorda provides insights into genome size evolution in Rhodophyta.</title>
        <authorList>
            <person name="Lee J."/>
            <person name="Yang E.C."/>
            <person name="Graf L."/>
            <person name="Yang J.H."/>
            <person name="Qiu H."/>
            <person name="Zel Zion U."/>
            <person name="Chan C.X."/>
            <person name="Stephens T.G."/>
            <person name="Weber A.P.M."/>
            <person name="Boo G.H."/>
            <person name="Boo S.M."/>
            <person name="Kim K.M."/>
            <person name="Shin Y."/>
            <person name="Jung M."/>
            <person name="Lee S.J."/>
            <person name="Yim H.S."/>
            <person name="Lee J.H."/>
            <person name="Bhattacharya D."/>
            <person name="Yoon H.S."/>
        </authorList>
    </citation>
    <scope>NUCLEOTIDE SEQUENCE [LARGE SCALE GENOMIC DNA]</scope>
    <source>
        <strain evidence="14 15">SKKU-2015</strain>
        <tissue evidence="14">Whole body</tissue>
    </source>
</reference>
<dbReference type="Gene3D" id="1.10.3080.10">
    <property type="entry name" value="Clc chloride channel"/>
    <property type="match status" value="1"/>
</dbReference>
<feature type="compositionally biased region" description="Polar residues" evidence="12">
    <location>
        <begin position="728"/>
        <end position="743"/>
    </location>
</feature>
<dbReference type="GO" id="GO:0005254">
    <property type="term" value="F:chloride channel activity"/>
    <property type="evidence" value="ECO:0007669"/>
    <property type="project" value="UniProtKB-UniRule"/>
</dbReference>
<feature type="transmembrane region" description="Helical" evidence="11">
    <location>
        <begin position="99"/>
        <end position="124"/>
    </location>
</feature>
<evidence type="ECO:0000256" key="3">
    <source>
        <dbReference type="ARBA" id="ARBA00022692"/>
    </source>
</evidence>
<dbReference type="STRING" id="448386.A0A2V3J1J4"/>
<feature type="domain" description="CBS" evidence="13">
    <location>
        <begin position="829"/>
        <end position="888"/>
    </location>
</feature>
<feature type="transmembrane region" description="Helical" evidence="11">
    <location>
        <begin position="489"/>
        <end position="511"/>
    </location>
</feature>
<feature type="transmembrane region" description="Helical" evidence="11">
    <location>
        <begin position="307"/>
        <end position="327"/>
    </location>
</feature>
<dbReference type="InterPro" id="IPR014743">
    <property type="entry name" value="Cl-channel_core"/>
</dbReference>
<comment type="similarity">
    <text evidence="11">Belongs to the chloride channel (TC 2.A.49) family.</text>
</comment>
<evidence type="ECO:0000256" key="6">
    <source>
        <dbReference type="ARBA" id="ARBA00023065"/>
    </source>
</evidence>
<evidence type="ECO:0000256" key="8">
    <source>
        <dbReference type="ARBA" id="ARBA00023136"/>
    </source>
</evidence>
<keyword evidence="2 11" id="KW-0813">Transport</keyword>
<feature type="transmembrane region" description="Helical" evidence="11">
    <location>
        <begin position="217"/>
        <end position="240"/>
    </location>
</feature>
<dbReference type="PANTHER" id="PTHR11689:SF136">
    <property type="entry name" value="H(+)_CL(-) EXCHANGE TRANSPORTER 7"/>
    <property type="match status" value="1"/>
</dbReference>
<keyword evidence="6 11" id="KW-0406">Ion transport</keyword>
<comment type="caution">
    <text evidence="14">The sequence shown here is derived from an EMBL/GenBank/DDBJ whole genome shotgun (WGS) entry which is preliminary data.</text>
</comment>
<evidence type="ECO:0000256" key="1">
    <source>
        <dbReference type="ARBA" id="ARBA00004141"/>
    </source>
</evidence>
<proteinExistence type="inferred from homology"/>
<dbReference type="PANTHER" id="PTHR11689">
    <property type="entry name" value="CHLORIDE CHANNEL PROTEIN CLC FAMILY MEMBER"/>
    <property type="match status" value="1"/>
</dbReference>
<evidence type="ECO:0000256" key="2">
    <source>
        <dbReference type="ARBA" id="ARBA00022448"/>
    </source>
</evidence>
<organism evidence="14 15">
    <name type="scientific">Gracilariopsis chorda</name>
    <dbReference type="NCBI Taxonomy" id="448386"/>
    <lineage>
        <taxon>Eukaryota</taxon>
        <taxon>Rhodophyta</taxon>
        <taxon>Florideophyceae</taxon>
        <taxon>Rhodymeniophycidae</taxon>
        <taxon>Gracilariales</taxon>
        <taxon>Gracilariaceae</taxon>
        <taxon>Gracilariopsis</taxon>
    </lineage>
</organism>
<feature type="transmembrane region" description="Helical" evidence="11">
    <location>
        <begin position="56"/>
        <end position="79"/>
    </location>
</feature>
<dbReference type="PRINTS" id="PR00762">
    <property type="entry name" value="CLCHANNEL"/>
</dbReference>
<name>A0A2V3J1J4_9FLOR</name>
<keyword evidence="5 11" id="KW-1133">Transmembrane helix</keyword>
<keyword evidence="7 10" id="KW-0129">CBS domain</keyword>
<feature type="transmembrane region" description="Helical" evidence="11">
    <location>
        <begin position="145"/>
        <end position="165"/>
    </location>
</feature>
<feature type="transmembrane region" description="Helical" evidence="11">
    <location>
        <begin position="517"/>
        <end position="538"/>
    </location>
</feature>
<dbReference type="EMBL" id="NBIV01000015">
    <property type="protein sequence ID" value="PXF48258.1"/>
    <property type="molecule type" value="Genomic_DNA"/>
</dbReference>
<dbReference type="SUPFAM" id="SSF54631">
    <property type="entry name" value="CBS-domain pair"/>
    <property type="match status" value="1"/>
</dbReference>
<protein>
    <recommendedName>
        <fullName evidence="11">Chloride channel protein</fullName>
    </recommendedName>
</protein>
<feature type="transmembrane region" description="Helical" evidence="11">
    <location>
        <begin position="347"/>
        <end position="367"/>
    </location>
</feature>
<evidence type="ECO:0000256" key="7">
    <source>
        <dbReference type="ARBA" id="ARBA00023122"/>
    </source>
</evidence>
<dbReference type="SUPFAM" id="SSF81340">
    <property type="entry name" value="Clc chloride channel"/>
    <property type="match status" value="1"/>
</dbReference>
<comment type="subcellular location">
    <subcellularLocation>
        <location evidence="1 11">Membrane</location>
        <topology evidence="1 11">Multi-pass membrane protein</topology>
    </subcellularLocation>
</comment>
<keyword evidence="15" id="KW-1185">Reference proteome</keyword>
<evidence type="ECO:0000313" key="14">
    <source>
        <dbReference type="EMBL" id="PXF48258.1"/>
    </source>
</evidence>
<dbReference type="InterPro" id="IPR000644">
    <property type="entry name" value="CBS_dom"/>
</dbReference>
<feature type="transmembrane region" description="Helical" evidence="11">
    <location>
        <begin position="428"/>
        <end position="449"/>
    </location>
</feature>
<evidence type="ECO:0000313" key="15">
    <source>
        <dbReference type="Proteomes" id="UP000247409"/>
    </source>
</evidence>
<evidence type="ECO:0000256" key="10">
    <source>
        <dbReference type="PROSITE-ProRule" id="PRU00703"/>
    </source>
</evidence>
<evidence type="ECO:0000256" key="12">
    <source>
        <dbReference type="SAM" id="MobiDB-lite"/>
    </source>
</evidence>
<keyword evidence="3 11" id="KW-0812">Transmembrane</keyword>
<accession>A0A2V3J1J4</accession>
<dbReference type="GO" id="GO:0016020">
    <property type="term" value="C:membrane"/>
    <property type="evidence" value="ECO:0007669"/>
    <property type="project" value="UniProtKB-SubCell"/>
</dbReference>